<dbReference type="InterPro" id="IPR009097">
    <property type="entry name" value="Cyclic_Pdiesterase"/>
</dbReference>
<keyword evidence="1 2" id="KW-0378">Hydrolase</keyword>
<dbReference type="SUPFAM" id="SSF55144">
    <property type="entry name" value="LigT-like"/>
    <property type="match status" value="1"/>
</dbReference>
<dbReference type="PANTHER" id="PTHR35561:SF1">
    <property type="entry name" value="RNA 2',3'-CYCLIC PHOSPHODIESTERASE"/>
    <property type="match status" value="1"/>
</dbReference>
<dbReference type="InterPro" id="IPR004175">
    <property type="entry name" value="RNA_CPDase"/>
</dbReference>
<name>A0ABT2VK38_9ALTE</name>
<comment type="caution">
    <text evidence="4">The sequence shown here is derived from an EMBL/GenBank/DDBJ whole genome shotgun (WGS) entry which is preliminary data.</text>
</comment>
<comment type="similarity">
    <text evidence="2">Belongs to the 2H phosphoesterase superfamily. ThpR family.</text>
</comment>
<evidence type="ECO:0000313" key="4">
    <source>
        <dbReference type="EMBL" id="MCU7553359.1"/>
    </source>
</evidence>
<dbReference type="Gene3D" id="3.90.1140.10">
    <property type="entry name" value="Cyclic phosphodiesterase"/>
    <property type="match status" value="1"/>
</dbReference>
<feature type="active site" description="Proton acceptor" evidence="2">
    <location>
        <position position="146"/>
    </location>
</feature>
<feature type="short sequence motif" description="HXTX 2" evidence="2">
    <location>
        <begin position="146"/>
        <end position="149"/>
    </location>
</feature>
<evidence type="ECO:0000256" key="2">
    <source>
        <dbReference type="HAMAP-Rule" id="MF_01940"/>
    </source>
</evidence>
<sequence length="210" mass="23482">MRSFIGLDLAGNTKMALESWREQALPDVPRREALVQQPAKKRRGGKNTPPVTAQPYAVPTVNLHMTLCFLGAITPRQHEALIAEMDALTYQPFDLHLDTAGVWNGPKILFAAPTEPPQELLELARGVRKAARAAGLHVEGKEYKPHVTLVRKAGPTLPIPLMTPDIQCHFADFHLFESVSTPTGVTYPIRHTWQLRHQLSVREKLRRGLI</sequence>
<feature type="short sequence motif" description="HXTX 1" evidence="2">
    <location>
        <begin position="64"/>
        <end position="67"/>
    </location>
</feature>
<comment type="function">
    <text evidence="2">Hydrolyzes RNA 2',3'-cyclic phosphodiester to an RNA 2'-phosphomonoester.</text>
</comment>
<proteinExistence type="inferred from homology"/>
<keyword evidence="5" id="KW-1185">Reference proteome</keyword>
<dbReference type="Proteomes" id="UP001209257">
    <property type="component" value="Unassembled WGS sequence"/>
</dbReference>
<dbReference type="HAMAP" id="MF_01940">
    <property type="entry name" value="RNA_CPDase"/>
    <property type="match status" value="1"/>
</dbReference>
<dbReference type="Pfam" id="PF13563">
    <property type="entry name" value="2_5_RNA_ligase2"/>
    <property type="match status" value="1"/>
</dbReference>
<dbReference type="EC" id="3.1.4.58" evidence="2"/>
<dbReference type="EMBL" id="JAOTJC010000004">
    <property type="protein sequence ID" value="MCU7553359.1"/>
    <property type="molecule type" value="Genomic_DNA"/>
</dbReference>
<feature type="active site" description="Proton donor" evidence="2">
    <location>
        <position position="64"/>
    </location>
</feature>
<accession>A0ABT2VK38</accession>
<evidence type="ECO:0000256" key="1">
    <source>
        <dbReference type="ARBA" id="ARBA00022801"/>
    </source>
</evidence>
<dbReference type="RefSeq" id="WP_262992062.1">
    <property type="nucleotide sequence ID" value="NZ_JAOTJC010000004.1"/>
</dbReference>
<reference evidence="5" key="1">
    <citation type="submission" date="2023-07" db="EMBL/GenBank/DDBJ databases">
        <title>Study on multiphase classification of strain Alteromonas salexigens isolated from the Yellow Sea.</title>
        <authorList>
            <person name="Sun L."/>
        </authorList>
    </citation>
    <scope>NUCLEOTIDE SEQUENCE [LARGE SCALE GENOMIC DNA]</scope>
    <source>
        <strain evidence="5">ASW11-19</strain>
    </source>
</reference>
<protein>
    <recommendedName>
        <fullName evidence="2">RNA 2',3'-cyclic phosphodiesterase</fullName>
        <shortName evidence="2">RNA 2',3'-CPDase</shortName>
        <ecNumber evidence="2">3.1.4.58</ecNumber>
    </recommendedName>
</protein>
<evidence type="ECO:0000313" key="5">
    <source>
        <dbReference type="Proteomes" id="UP001209257"/>
    </source>
</evidence>
<gene>
    <name evidence="4" type="primary">thpR</name>
    <name evidence="4" type="ORF">OCL06_01965</name>
</gene>
<feature type="region of interest" description="Disordered" evidence="3">
    <location>
        <begin position="28"/>
        <end position="52"/>
    </location>
</feature>
<evidence type="ECO:0000256" key="3">
    <source>
        <dbReference type="SAM" id="MobiDB-lite"/>
    </source>
</evidence>
<comment type="catalytic activity">
    <reaction evidence="2">
        <text>a 3'-end 2',3'-cyclophospho-ribonucleotide-RNA + H2O = a 3'-end 2'-phospho-ribonucleotide-RNA + H(+)</text>
        <dbReference type="Rhea" id="RHEA:11828"/>
        <dbReference type="Rhea" id="RHEA-COMP:10464"/>
        <dbReference type="Rhea" id="RHEA-COMP:17353"/>
        <dbReference type="ChEBI" id="CHEBI:15377"/>
        <dbReference type="ChEBI" id="CHEBI:15378"/>
        <dbReference type="ChEBI" id="CHEBI:83064"/>
        <dbReference type="ChEBI" id="CHEBI:173113"/>
        <dbReference type="EC" id="3.1.4.58"/>
    </reaction>
</comment>
<dbReference type="NCBIfam" id="TIGR02258">
    <property type="entry name" value="2_5_ligase"/>
    <property type="match status" value="1"/>
</dbReference>
<dbReference type="PANTHER" id="PTHR35561">
    <property type="entry name" value="RNA 2',3'-CYCLIC PHOSPHODIESTERASE"/>
    <property type="match status" value="1"/>
</dbReference>
<organism evidence="4 5">
    <name type="scientific">Alteromonas salexigens</name>
    <dbReference type="NCBI Taxonomy" id="2982530"/>
    <lineage>
        <taxon>Bacteria</taxon>
        <taxon>Pseudomonadati</taxon>
        <taxon>Pseudomonadota</taxon>
        <taxon>Gammaproteobacteria</taxon>
        <taxon>Alteromonadales</taxon>
        <taxon>Alteromonadaceae</taxon>
        <taxon>Alteromonas/Salinimonas group</taxon>
        <taxon>Alteromonas</taxon>
    </lineage>
</organism>